<accession>A0A1G9BTR3</accession>
<organism evidence="2 3">
    <name type="scientific">Flavobacterium noncentrifugens</name>
    <dbReference type="NCBI Taxonomy" id="1128970"/>
    <lineage>
        <taxon>Bacteria</taxon>
        <taxon>Pseudomonadati</taxon>
        <taxon>Bacteroidota</taxon>
        <taxon>Flavobacteriia</taxon>
        <taxon>Flavobacteriales</taxon>
        <taxon>Flavobacteriaceae</taxon>
        <taxon>Flavobacterium</taxon>
    </lineage>
</organism>
<protein>
    <submittedName>
        <fullName evidence="2">Phage Mu protein F like protein</fullName>
    </submittedName>
</protein>
<dbReference type="OrthoDB" id="9813502at2"/>
<dbReference type="STRING" id="1128970.SAMN04487935_3350"/>
<reference evidence="2 3" key="1">
    <citation type="submission" date="2016-10" db="EMBL/GenBank/DDBJ databases">
        <authorList>
            <person name="de Groot N.N."/>
        </authorList>
    </citation>
    <scope>NUCLEOTIDE SEQUENCE [LARGE SCALE GENOMIC DNA]</scope>
    <source>
        <strain evidence="2 3">CGMCC 1.10076</strain>
    </source>
</reference>
<dbReference type="EMBL" id="FNEZ01000006">
    <property type="protein sequence ID" value="SDK42869.1"/>
    <property type="molecule type" value="Genomic_DNA"/>
</dbReference>
<dbReference type="Pfam" id="PF04233">
    <property type="entry name" value="Phage_Mu_F"/>
    <property type="match status" value="1"/>
</dbReference>
<proteinExistence type="predicted"/>
<gene>
    <name evidence="2" type="ORF">SAMN04487935_3350</name>
</gene>
<sequence length="437" mass="49633">MLKSLKEDTFLFSALKTNAQILEASQLLLTEDNKVKSFAAFSHDIEKIKSGYNQLYLESEYQFAITSWQMAGKWAEVLPNYYLQYRTAKDNHVRVSHQALADITLPSDDAFWISYYPPNGWRCRCNAIQVRKGKYPESDSAKSIAHGEAATSQIGKDGKNKLEIFRFNPGMQKAVFPPKHPYNKVAGAQKVKALVKEETGFKIGKQLKTGADVSRVMGDFATANPEYFVRGYQFTKATNKRGVNGYTTLRGDIYLKSDRITLVKEALNNIRSGNKTTFAQEDAISTMHHEMWHNANKPGNTRLSISQTKTMELANEFVSRKTLPEFMKKLGGELQNENLVNDRKSTGYNKMVRKYDQLVEWSNAHKTKVLESVKDHLISGDYNNQMEGLVKAVTKNSAFKIKDATIETLINYAKDESIPEEMYLDLLSRNKSLLVKK</sequence>
<evidence type="ECO:0000313" key="2">
    <source>
        <dbReference type="EMBL" id="SDK42869.1"/>
    </source>
</evidence>
<evidence type="ECO:0000313" key="3">
    <source>
        <dbReference type="Proteomes" id="UP000199580"/>
    </source>
</evidence>
<evidence type="ECO:0000259" key="1">
    <source>
        <dbReference type="Pfam" id="PF04233"/>
    </source>
</evidence>
<dbReference type="InterPro" id="IPR006528">
    <property type="entry name" value="Phage_head_morphogenesis_dom"/>
</dbReference>
<keyword evidence="3" id="KW-1185">Reference proteome</keyword>
<dbReference type="AlphaFoldDB" id="A0A1G9BTR3"/>
<dbReference type="Proteomes" id="UP000199580">
    <property type="component" value="Unassembled WGS sequence"/>
</dbReference>
<feature type="domain" description="Phage head morphogenesis" evidence="1">
    <location>
        <begin position="73"/>
        <end position="128"/>
    </location>
</feature>
<name>A0A1G9BTR3_9FLAO</name>